<comment type="caution">
    <text evidence="2">The sequence shown here is derived from an EMBL/GenBank/DDBJ whole genome shotgun (WGS) entry which is preliminary data.</text>
</comment>
<dbReference type="Proteomes" id="UP000075320">
    <property type="component" value="Unassembled WGS sequence"/>
</dbReference>
<dbReference type="RefSeq" id="WP_061835638.1">
    <property type="nucleotide sequence ID" value="NZ_LUKE01000003.1"/>
</dbReference>
<proteinExistence type="predicted"/>
<evidence type="ECO:0000313" key="2">
    <source>
        <dbReference type="EMBL" id="KYG63744.1"/>
    </source>
</evidence>
<gene>
    <name evidence="2" type="ORF">AZI86_13040</name>
</gene>
<sequence>MKIALLAITFLFTNAAAAAEFCQQIPDGISYDQISNNFDGSVYFKTPKVFVSGTYLPLRYSNGFCTLVNKKFVSAKLTRSSKDLYSVELDNQGNLVDIYKDANYIEWLICK</sequence>
<keyword evidence="1" id="KW-0732">Signal</keyword>
<feature type="chain" id="PRO_5007572670" evidence="1">
    <location>
        <begin position="19"/>
        <end position="111"/>
    </location>
</feature>
<accession>A0A150WJ82</accession>
<organism evidence="2 3">
    <name type="scientific">Bdellovibrio bacteriovorus</name>
    <dbReference type="NCBI Taxonomy" id="959"/>
    <lineage>
        <taxon>Bacteria</taxon>
        <taxon>Pseudomonadati</taxon>
        <taxon>Bdellovibrionota</taxon>
        <taxon>Bdellovibrionia</taxon>
        <taxon>Bdellovibrionales</taxon>
        <taxon>Pseudobdellovibrionaceae</taxon>
        <taxon>Bdellovibrio</taxon>
    </lineage>
</organism>
<feature type="signal peptide" evidence="1">
    <location>
        <begin position="1"/>
        <end position="18"/>
    </location>
</feature>
<name>A0A150WJ82_BDEBC</name>
<protein>
    <submittedName>
        <fullName evidence="2">Uncharacterized protein</fullName>
    </submittedName>
</protein>
<reference evidence="2 3" key="1">
    <citation type="submission" date="2016-03" db="EMBL/GenBank/DDBJ databases">
        <authorList>
            <person name="Ploux O."/>
        </authorList>
    </citation>
    <scope>NUCLEOTIDE SEQUENCE [LARGE SCALE GENOMIC DNA]</scope>
    <source>
        <strain evidence="2 3">R0</strain>
    </source>
</reference>
<evidence type="ECO:0000313" key="3">
    <source>
        <dbReference type="Proteomes" id="UP000075320"/>
    </source>
</evidence>
<evidence type="ECO:0000256" key="1">
    <source>
        <dbReference type="SAM" id="SignalP"/>
    </source>
</evidence>
<keyword evidence="3" id="KW-1185">Reference proteome</keyword>
<dbReference type="EMBL" id="LUKE01000003">
    <property type="protein sequence ID" value="KYG63744.1"/>
    <property type="molecule type" value="Genomic_DNA"/>
</dbReference>
<dbReference type="AlphaFoldDB" id="A0A150WJ82"/>